<comment type="caution">
    <text evidence="1">The sequence shown here is derived from an EMBL/GenBank/DDBJ whole genome shotgun (WGS) entry which is preliminary data.</text>
</comment>
<name>A0A0C2MD71_THEKT</name>
<evidence type="ECO:0000313" key="2">
    <source>
        <dbReference type="Proteomes" id="UP000031668"/>
    </source>
</evidence>
<keyword evidence="2" id="KW-1185">Reference proteome</keyword>
<proteinExistence type="predicted"/>
<dbReference type="EMBL" id="JWZT01005038">
    <property type="protein sequence ID" value="KII62249.1"/>
    <property type="molecule type" value="Genomic_DNA"/>
</dbReference>
<accession>A0A0C2MD71</accession>
<sequence length="127" mass="14215">MAGVRGQPSHITLTYYRGRNIRVCAATNVPGLIIYRIIVALYNQTEFVQLLSQGLQQLSLSSKVFVMDNVHFHHSIEKCKSIIKSGMTIFNVNTIGHNLGSLQSDPRKRLCGLDSRIKELCIICIAK</sequence>
<dbReference type="Proteomes" id="UP000031668">
    <property type="component" value="Unassembled WGS sequence"/>
</dbReference>
<evidence type="ECO:0008006" key="3">
    <source>
        <dbReference type="Google" id="ProtNLM"/>
    </source>
</evidence>
<protein>
    <recommendedName>
        <fullName evidence="3">Tc1-like transposase DDE domain-containing protein</fullName>
    </recommendedName>
</protein>
<reference evidence="1 2" key="1">
    <citation type="journal article" date="2014" name="Genome Biol. Evol.">
        <title>The genome of the myxosporean Thelohanellus kitauei shows adaptations to nutrient acquisition within its fish host.</title>
        <authorList>
            <person name="Yang Y."/>
            <person name="Xiong J."/>
            <person name="Zhou Z."/>
            <person name="Huo F."/>
            <person name="Miao W."/>
            <person name="Ran C."/>
            <person name="Liu Y."/>
            <person name="Zhang J."/>
            <person name="Feng J."/>
            <person name="Wang M."/>
            <person name="Wang M."/>
            <person name="Wang L."/>
            <person name="Yao B."/>
        </authorList>
    </citation>
    <scope>NUCLEOTIDE SEQUENCE [LARGE SCALE GENOMIC DNA]</scope>
    <source>
        <strain evidence="1">Wuqing</strain>
    </source>
</reference>
<dbReference type="AlphaFoldDB" id="A0A0C2MD71"/>
<gene>
    <name evidence="1" type="ORF">RF11_14251</name>
</gene>
<evidence type="ECO:0000313" key="1">
    <source>
        <dbReference type="EMBL" id="KII62249.1"/>
    </source>
</evidence>
<organism evidence="1 2">
    <name type="scientific">Thelohanellus kitauei</name>
    <name type="common">Myxosporean</name>
    <dbReference type="NCBI Taxonomy" id="669202"/>
    <lineage>
        <taxon>Eukaryota</taxon>
        <taxon>Metazoa</taxon>
        <taxon>Cnidaria</taxon>
        <taxon>Myxozoa</taxon>
        <taxon>Myxosporea</taxon>
        <taxon>Bivalvulida</taxon>
        <taxon>Platysporina</taxon>
        <taxon>Myxobolidae</taxon>
        <taxon>Thelohanellus</taxon>
    </lineage>
</organism>